<name>A0ABU9J032_9GAMM</name>
<dbReference type="Gene3D" id="3.40.640.10">
    <property type="entry name" value="Type I PLP-dependent aspartate aminotransferase-like (Major domain)"/>
    <property type="match status" value="1"/>
</dbReference>
<dbReference type="PROSITE" id="PS52004">
    <property type="entry name" value="KS3_2"/>
    <property type="match status" value="1"/>
</dbReference>
<dbReference type="SMART" id="SM00823">
    <property type="entry name" value="PKS_PP"/>
    <property type="match status" value="2"/>
</dbReference>
<feature type="domain" description="Ketosynthase family 3 (KS3)" evidence="8">
    <location>
        <begin position="874"/>
        <end position="1301"/>
    </location>
</feature>
<dbReference type="Pfam" id="PF00550">
    <property type="entry name" value="PP-binding"/>
    <property type="match status" value="2"/>
</dbReference>
<dbReference type="SUPFAM" id="SSF53901">
    <property type="entry name" value="Thiolase-like"/>
    <property type="match status" value="1"/>
</dbReference>
<evidence type="ECO:0000313" key="10">
    <source>
        <dbReference type="Proteomes" id="UP001459204"/>
    </source>
</evidence>
<sequence length="2504" mass="268152">MNAFDEKNGDWQDLLVGANVRFELPGHLAAKASSQRTQCAPLAVATLAQAAAGTGHAPGDIALALWAAVIARLSGQDDVVIGTVVTEADADAPRFLPVRFGIGPETTLAESLAQRQAQRANATLQTGLTARALGELLLPEAGSDRAGTLQAGFAWMPADDVPWWQVGQASELALTVEASPEGHTATLCSANGAFAEETLASFLAYWSNLLQDLAIHPQLPLARLALLQPEQAHAAIEHGNDTAEDYPAATGVHRLFETQAARTPGAVAVVQDARTLTYAQLNERANRLARHLKRLGIGADDRVAIYVDRGIEMVLGLLAVLKAGAAYVPLDPTYPSDRLSYTLSDSEPRVLLTQSGMEQDARDVLGELPPQLAVIDLGEASPPWSGLPSHDLDDAECPLDAAHLAYVLYTSGSTGKPKGVAMPHGPLFNLIQWQLRQPGADAPLRTLQFAALGFDVAFQETFATLSTGGALHLIDQATRLSAGKLFEFIVAQRIERMFLPYFALQMLAEGLENHIAALPPGARVQCDLREVITAGEQLRIEPKIVRFFQHIPGCRLHNHYGPTETHVVTALTLAEDPAEWPRLPTIGRPIANARVYLLDPHGRPVPQGVVGELYLAGPVVARGYLKRPDLSAERFLPDPFRADLDTRMYRTGDIGRWLPNGELEYLGRQDFQIKIRGFRVELGEIEAQVMAFPGVREAGVLAREDVPGLKRLVAYLSPVDRDAPVDLERLRQHLVAQLPDYMVPVAYVQMDALPLSPNGKLDRGKLPAPGRQRPEWAGVYAAPQGDVETALCAIFADVLDLEELGRHDNFFDLGGTSLLAIRVLEAVRRRHLGDVSAMALFRSPTPAQLAAAMAGDARAPIEAARLSMPRRAHDEPIAIVAMAGRFPGAPTVEAFWDNLCEGRDGVSRFGAAELDASIPEAVRQNPAYVPARGVFEDVDKFDAAFFGISPKEAELMDPQQRVFLELCWECIERAGHVPDAAEVPVGVFAGMYNASYYQRNVLAHPDLIEKQGAFQVMLGNEKDYIATRVSHKLNLTGPAISVHTACSTSLVAISEAVDSLRAGRCGMALAGGIAVTCPVRSGHVYQEGGMLSADGRTRSFDAAATGTVFSDGAAVVLLKRLSDAIADGNPVYAVIRGSAVNNDGGHKASFTAPSSEGQAAVIAMAQADAGVEPRSIGYVETHGTATPLGDPIEIEGLTRAFRLGTDDTGFCVVGSVKSNVGHTLMAAGAAGVIKTAFALQHRRIPATVHFTQANPVIDFARTPFTVNGRTHDWPAQEGQPRRAGVSSFGVGGTNAHVVMEEAPALPPSEPATGAQLLVLSARTPAALAQAVARLADHLEAQPAQNLADVAWTLAVGRKAFAHRVAVAAETVEAAIGQLRNADLAAAAAKSRPVQAADVVFMFPGQGCQYAGMGRTLHQREPAFREAFDECARVLDVELGRDLRGIVFGDDADAMLPTAIMQPAIFSIEYSLARWWMAQGLQPAAMVGHSVGEFVAATLAGVFALPDALRLVARRGRLMQAQPSGAMLSVRLPLDALLPRLPAALSPAAENAPGACVVAGPHEDVAAFQRQLEGEGVACRALKTSHAFHSSMMDAVVPVFRAEVEALTRNAPRIPIISTATGDRLDEASATSPDYWARHLREPVRFSTAIARALDVPGRALLEIGPRNTLATLSRQQPLLQKQRIAAVASLADAADGEHAQLLGAWGQLWSQGVALSPQRLDRRAQRRRLCLPTYPFEKKRYWVEPQAAVASNVVPHPTIVARATLEPLMSVVSEPVAPVIADRKPRLVAQLKEVFEDVAGFDLSDADGDANFIELGLDSLMLTQVALQLQKEFPVKITFRQLMGECASLDRLAQTLDAQLPPEAAPAQAAPVATAPAATSVPVTPVSLPPVPAAAPVAFAPAAMPAHAMGGDGDALRGLIAQQMQLMSQQLALLAGAVPAVPAPIAASVLVAAPVPVAPAAAAPAPQIATPAPAATPTDEEATALAHTRYDVKKAFGAIARIDAAGGIELNAHQRDRLDGFIRRYTARTPKSKAYTQQHRPHMADPRVVTGFRPLTKEIVYQIVVERSKGSHVWDIDGHEYVDALNGFGTSLFGWQPDFVVDAVRQQLDDGYEIGPMHPLAGEVSQLVCELTGHDRAALCNTGSEAVLGAMRIARTVTGRETIVVFSGSYHGINDEVIVRGTRKLRAVPAAPGILRNTAEKVLVLDYGTPETLEIIRERAHELAAVLVEPVQSRRPDFQPVEFLKEVRRITAESGAALIFDEVITGFRSHPGGAQALFGIKADLATYGKVVGGGYPIGVMAGKREFMDALDGGYWQYGDASVPTVGVTYFAGTFVRHPLTLAAAKASLLHMKAHGAALQQKLNERTTAMAEEINAFCEQVGAPVRIKHFASLWRTHFDEDHPLQDLLFAMMRSRGIHILDNFPCFFTTAHSEADFQAIIQAYKESVQELQEAELLPRSAATSRTVMDAGQPVVAGARLGRDPEGRPAWYVPNPESPGQYLKVGA</sequence>
<dbReference type="Gene3D" id="3.90.1150.10">
    <property type="entry name" value="Aspartate Aminotransferase, domain 1"/>
    <property type="match status" value="1"/>
</dbReference>
<dbReference type="Pfam" id="PF22621">
    <property type="entry name" value="CurL-like_PKS_C"/>
    <property type="match status" value="1"/>
</dbReference>
<dbReference type="InterPro" id="IPR018201">
    <property type="entry name" value="Ketoacyl_synth_AS"/>
</dbReference>
<dbReference type="SUPFAM" id="SSF52151">
    <property type="entry name" value="FabD/lysophospholipase-like"/>
    <property type="match status" value="1"/>
</dbReference>
<dbReference type="Proteomes" id="UP001459204">
    <property type="component" value="Unassembled WGS sequence"/>
</dbReference>
<dbReference type="InterPro" id="IPR020841">
    <property type="entry name" value="PKS_Beta-ketoAc_synthase_dom"/>
</dbReference>
<dbReference type="SUPFAM" id="SSF53383">
    <property type="entry name" value="PLP-dependent transferases"/>
    <property type="match status" value="1"/>
</dbReference>
<evidence type="ECO:0000256" key="5">
    <source>
        <dbReference type="ARBA" id="ARBA00022679"/>
    </source>
</evidence>
<dbReference type="InterPro" id="IPR000873">
    <property type="entry name" value="AMP-dep_synth/lig_dom"/>
</dbReference>
<dbReference type="PROSITE" id="PS00600">
    <property type="entry name" value="AA_TRANSFER_CLASS_3"/>
    <property type="match status" value="1"/>
</dbReference>
<dbReference type="SMART" id="SM00825">
    <property type="entry name" value="PKS_KS"/>
    <property type="match status" value="1"/>
</dbReference>
<comment type="cofactor">
    <cofactor evidence="1">
        <name>pyridoxal 5'-phosphate</name>
        <dbReference type="ChEBI" id="CHEBI:597326"/>
    </cofactor>
</comment>
<keyword evidence="10" id="KW-1185">Reference proteome</keyword>
<dbReference type="SMART" id="SM00827">
    <property type="entry name" value="PKS_AT"/>
    <property type="match status" value="1"/>
</dbReference>
<accession>A0ABU9J032</accession>
<evidence type="ECO:0000313" key="9">
    <source>
        <dbReference type="EMBL" id="MEL1263987.1"/>
    </source>
</evidence>
<evidence type="ECO:0000256" key="3">
    <source>
        <dbReference type="ARBA" id="ARBA00022450"/>
    </source>
</evidence>
<dbReference type="PANTHER" id="PTHR43775:SF51">
    <property type="entry name" value="INACTIVE PHENOLPHTHIOCEROL SYNTHESIS POLYKETIDE SYNTHASE TYPE I PKS1-RELATED"/>
    <property type="match status" value="1"/>
</dbReference>
<evidence type="ECO:0000256" key="6">
    <source>
        <dbReference type="ARBA" id="ARBA00022898"/>
    </source>
</evidence>
<dbReference type="InterPro" id="IPR016035">
    <property type="entry name" value="Acyl_Trfase/lysoPLipase"/>
</dbReference>
<dbReference type="InterPro" id="IPR014030">
    <property type="entry name" value="Ketoacyl_synth_N"/>
</dbReference>
<comment type="caution">
    <text evidence="9">The sequence shown here is derived from an EMBL/GenBank/DDBJ whole genome shotgun (WGS) entry which is preliminary data.</text>
</comment>
<keyword evidence="3" id="KW-0596">Phosphopantetheine</keyword>
<dbReference type="InterPro" id="IPR025110">
    <property type="entry name" value="AMP-bd_C"/>
</dbReference>
<evidence type="ECO:0000256" key="4">
    <source>
        <dbReference type="ARBA" id="ARBA00022553"/>
    </source>
</evidence>
<dbReference type="RefSeq" id="WP_341725166.1">
    <property type="nucleotide sequence ID" value="NZ_JBBWWT010000002.1"/>
</dbReference>
<evidence type="ECO:0000256" key="2">
    <source>
        <dbReference type="ARBA" id="ARBA00005194"/>
    </source>
</evidence>
<dbReference type="InterPro" id="IPR016039">
    <property type="entry name" value="Thiolase-like"/>
</dbReference>
<dbReference type="Pfam" id="PF13193">
    <property type="entry name" value="AMP-binding_C"/>
    <property type="match status" value="1"/>
</dbReference>
<dbReference type="InterPro" id="IPR050091">
    <property type="entry name" value="PKS_NRPS_Biosynth_Enz"/>
</dbReference>
<dbReference type="Gene3D" id="3.40.366.10">
    <property type="entry name" value="Malonyl-Coenzyme A Acyl Carrier Protein, domain 2"/>
    <property type="match status" value="1"/>
</dbReference>
<dbReference type="InterPro" id="IPR049704">
    <property type="entry name" value="Aminotrans_3_PPA_site"/>
</dbReference>
<dbReference type="Gene3D" id="1.10.1200.10">
    <property type="entry name" value="ACP-like"/>
    <property type="match status" value="2"/>
</dbReference>
<evidence type="ECO:0000259" key="7">
    <source>
        <dbReference type="PROSITE" id="PS50075"/>
    </source>
</evidence>
<keyword evidence="5" id="KW-0808">Transferase</keyword>
<dbReference type="Pfam" id="PF02801">
    <property type="entry name" value="Ketoacyl-synt_C"/>
    <property type="match status" value="1"/>
</dbReference>
<dbReference type="InterPro" id="IPR015424">
    <property type="entry name" value="PyrdxlP-dep_Trfase"/>
</dbReference>
<keyword evidence="4" id="KW-0597">Phosphoprotein</keyword>
<dbReference type="SUPFAM" id="SSF55048">
    <property type="entry name" value="Probable ACP-binding domain of malonyl-CoA ACP transacylase"/>
    <property type="match status" value="1"/>
</dbReference>
<organism evidence="9 10">
    <name type="scientific">Pseudoxanthomonas putridarboris</name>
    <dbReference type="NCBI Taxonomy" id="752605"/>
    <lineage>
        <taxon>Bacteria</taxon>
        <taxon>Pseudomonadati</taxon>
        <taxon>Pseudomonadota</taxon>
        <taxon>Gammaproteobacteria</taxon>
        <taxon>Lysobacterales</taxon>
        <taxon>Lysobacteraceae</taxon>
        <taxon>Pseudoxanthomonas</taxon>
    </lineage>
</organism>
<comment type="pathway">
    <text evidence="2">Lipid metabolism; fatty acid biosynthesis.</text>
</comment>
<evidence type="ECO:0000256" key="1">
    <source>
        <dbReference type="ARBA" id="ARBA00001933"/>
    </source>
</evidence>
<dbReference type="CDD" id="cd17651">
    <property type="entry name" value="A_NRPS_VisG_like"/>
    <property type="match status" value="1"/>
</dbReference>
<dbReference type="SUPFAM" id="SSF52777">
    <property type="entry name" value="CoA-dependent acyltransferases"/>
    <property type="match status" value="1"/>
</dbReference>
<reference evidence="9 10" key="1">
    <citation type="submission" date="2024-04" db="EMBL/GenBank/DDBJ databases">
        <title>Draft genome sequence of Pseudoxanthomonas putridarboris WD12.</title>
        <authorList>
            <person name="Oh J."/>
        </authorList>
    </citation>
    <scope>NUCLEOTIDE SEQUENCE [LARGE SCALE GENOMIC DNA]</scope>
    <source>
        <strain evidence="9 10">WD12</strain>
    </source>
</reference>
<dbReference type="Gene3D" id="3.30.559.30">
    <property type="entry name" value="Nonribosomal peptide synthetase, condensation domain"/>
    <property type="match status" value="1"/>
</dbReference>
<dbReference type="Gene3D" id="3.30.300.30">
    <property type="match status" value="1"/>
</dbReference>
<dbReference type="InterPro" id="IPR009081">
    <property type="entry name" value="PP-bd_ACP"/>
</dbReference>
<dbReference type="Pfam" id="PF00202">
    <property type="entry name" value="Aminotran_3"/>
    <property type="match status" value="1"/>
</dbReference>
<dbReference type="PROSITE" id="PS00606">
    <property type="entry name" value="KS3_1"/>
    <property type="match status" value="1"/>
</dbReference>
<dbReference type="InterPro" id="IPR045851">
    <property type="entry name" value="AMP-bd_C_sf"/>
</dbReference>
<dbReference type="PROSITE" id="PS50075">
    <property type="entry name" value="CARRIER"/>
    <property type="match status" value="2"/>
</dbReference>
<feature type="domain" description="Carrier" evidence="7">
    <location>
        <begin position="1778"/>
        <end position="1860"/>
    </location>
</feature>
<dbReference type="InterPro" id="IPR014043">
    <property type="entry name" value="Acyl_transferase_dom"/>
</dbReference>
<dbReference type="InterPro" id="IPR001227">
    <property type="entry name" value="Ac_transferase_dom_sf"/>
</dbReference>
<dbReference type="Gene3D" id="3.30.70.3290">
    <property type="match status" value="1"/>
</dbReference>
<protein>
    <submittedName>
        <fullName evidence="9">Amino acid adenylation domain-containing protein</fullName>
    </submittedName>
</protein>
<dbReference type="PROSITE" id="PS00455">
    <property type="entry name" value="AMP_BINDING"/>
    <property type="match status" value="1"/>
</dbReference>
<dbReference type="SUPFAM" id="SSF47336">
    <property type="entry name" value="ACP-like"/>
    <property type="match status" value="2"/>
</dbReference>
<dbReference type="InterPro" id="IPR014031">
    <property type="entry name" value="Ketoacyl_synth_C"/>
</dbReference>
<dbReference type="CDD" id="cd00833">
    <property type="entry name" value="PKS"/>
    <property type="match status" value="1"/>
</dbReference>
<dbReference type="Gene3D" id="3.40.47.10">
    <property type="match status" value="1"/>
</dbReference>
<dbReference type="Pfam" id="PF00501">
    <property type="entry name" value="AMP-binding"/>
    <property type="match status" value="1"/>
</dbReference>
<dbReference type="InterPro" id="IPR016036">
    <property type="entry name" value="Malonyl_transacylase_ACP-bd"/>
</dbReference>
<dbReference type="Pfam" id="PF00698">
    <property type="entry name" value="Acyl_transf_1"/>
    <property type="match status" value="1"/>
</dbReference>
<dbReference type="EMBL" id="JBBWWT010000002">
    <property type="protein sequence ID" value="MEL1263987.1"/>
    <property type="molecule type" value="Genomic_DNA"/>
</dbReference>
<dbReference type="PANTHER" id="PTHR43775">
    <property type="entry name" value="FATTY ACID SYNTHASE"/>
    <property type="match status" value="1"/>
</dbReference>
<dbReference type="Pfam" id="PF00109">
    <property type="entry name" value="ketoacyl-synt"/>
    <property type="match status" value="1"/>
</dbReference>
<dbReference type="Gene3D" id="2.30.38.10">
    <property type="entry name" value="Luciferase, Domain 3"/>
    <property type="match status" value="1"/>
</dbReference>
<dbReference type="InterPro" id="IPR015421">
    <property type="entry name" value="PyrdxlP-dep_Trfase_major"/>
</dbReference>
<dbReference type="NCBIfam" id="TIGR01733">
    <property type="entry name" value="AA-adenyl-dom"/>
    <property type="match status" value="1"/>
</dbReference>
<dbReference type="InterPro" id="IPR020845">
    <property type="entry name" value="AMP-binding_CS"/>
</dbReference>
<dbReference type="InterPro" id="IPR005814">
    <property type="entry name" value="Aminotrans_3"/>
</dbReference>
<evidence type="ECO:0000259" key="8">
    <source>
        <dbReference type="PROSITE" id="PS52004"/>
    </source>
</evidence>
<dbReference type="SUPFAM" id="SSF56801">
    <property type="entry name" value="Acetyl-CoA synthetase-like"/>
    <property type="match status" value="1"/>
</dbReference>
<keyword evidence="6" id="KW-0663">Pyridoxal phosphate</keyword>
<dbReference type="InterPro" id="IPR020806">
    <property type="entry name" value="PKS_PP-bd"/>
</dbReference>
<dbReference type="InterPro" id="IPR010071">
    <property type="entry name" value="AA_adenyl_dom"/>
</dbReference>
<dbReference type="InterPro" id="IPR036736">
    <property type="entry name" value="ACP-like_sf"/>
</dbReference>
<gene>
    <name evidence="9" type="ORF">AAD027_06320</name>
</gene>
<proteinExistence type="predicted"/>
<dbReference type="InterPro" id="IPR015422">
    <property type="entry name" value="PyrdxlP-dep_Trfase_small"/>
</dbReference>
<dbReference type="Gene3D" id="3.40.50.980">
    <property type="match status" value="2"/>
</dbReference>
<feature type="domain" description="Carrier" evidence="7">
    <location>
        <begin position="782"/>
        <end position="857"/>
    </location>
</feature>